<evidence type="ECO:0000256" key="4">
    <source>
        <dbReference type="ARBA" id="ARBA00019232"/>
    </source>
</evidence>
<dbReference type="NCBIfam" id="TIGR02227">
    <property type="entry name" value="sigpep_I_bact"/>
    <property type="match status" value="1"/>
</dbReference>
<evidence type="ECO:0000256" key="7">
    <source>
        <dbReference type="PIRSR" id="PIRSR600223-1"/>
    </source>
</evidence>
<evidence type="ECO:0000313" key="11">
    <source>
        <dbReference type="EMBL" id="GGF41023.1"/>
    </source>
</evidence>
<organism evidence="11 12">
    <name type="scientific">Aliidongia dinghuensis</name>
    <dbReference type="NCBI Taxonomy" id="1867774"/>
    <lineage>
        <taxon>Bacteria</taxon>
        <taxon>Pseudomonadati</taxon>
        <taxon>Pseudomonadota</taxon>
        <taxon>Alphaproteobacteria</taxon>
        <taxon>Rhodospirillales</taxon>
        <taxon>Dongiaceae</taxon>
        <taxon>Aliidongia</taxon>
    </lineage>
</organism>
<sequence length="236" mass="26989">MEIVRTLLWAVLLALAVRSFVYEPFSIPSGSMVPTLLVGDYVFVSKFAYGFSRYSLPLWYPPVAGRLFGRLPARGDVVVFRLPADPDQDYIKRVVGLPGDRIQMIHGVLTINDEPVRREPTAPLVVDDGATKLSFPRFIETLPNGVAHEIMQEKDDGPLDDTSIYVVPDGHLFVMGDNREHSQDSRMLTKVGYIPLENLVGRADLRFFSIVPHEAWWRIWEWPGRIRWDRLMRVVQ</sequence>
<keyword evidence="6 8" id="KW-0378">Hydrolase</keyword>
<dbReference type="InterPro" id="IPR019756">
    <property type="entry name" value="Pept_S26A_signal_pept_1_Ser-AS"/>
</dbReference>
<dbReference type="GO" id="GO:0004252">
    <property type="term" value="F:serine-type endopeptidase activity"/>
    <property type="evidence" value="ECO:0007669"/>
    <property type="project" value="InterPro"/>
</dbReference>
<keyword evidence="5 8" id="KW-0645">Protease</keyword>
<dbReference type="InterPro" id="IPR019757">
    <property type="entry name" value="Pept_S26A_signal_pept_1_Lys-AS"/>
</dbReference>
<accession>A0A8J2Z093</accession>
<comment type="caution">
    <text evidence="11">The sequence shown here is derived from an EMBL/GenBank/DDBJ whole genome shotgun (WGS) entry which is preliminary data.</text>
</comment>
<dbReference type="InterPro" id="IPR019758">
    <property type="entry name" value="Pept_S26A_signal_pept_1_CS"/>
</dbReference>
<protein>
    <recommendedName>
        <fullName evidence="4 8">Signal peptidase I</fullName>
        <ecNumber evidence="3 8">3.4.21.89</ecNumber>
    </recommendedName>
</protein>
<comment type="subcellular location">
    <subcellularLocation>
        <location evidence="9">Membrane</location>
        <topology evidence="9">Single-pass type II membrane protein</topology>
    </subcellularLocation>
</comment>
<feature type="active site" evidence="7">
    <location>
        <position position="31"/>
    </location>
</feature>
<evidence type="ECO:0000256" key="1">
    <source>
        <dbReference type="ARBA" id="ARBA00000677"/>
    </source>
</evidence>
<dbReference type="PROSITE" id="PS00761">
    <property type="entry name" value="SPASE_I_3"/>
    <property type="match status" value="1"/>
</dbReference>
<dbReference type="Pfam" id="PF10502">
    <property type="entry name" value="Peptidase_S26"/>
    <property type="match status" value="1"/>
</dbReference>
<comment type="catalytic activity">
    <reaction evidence="1 8">
        <text>Cleavage of hydrophobic, N-terminal signal or leader sequences from secreted and periplasmic proteins.</text>
        <dbReference type="EC" id="3.4.21.89"/>
    </reaction>
</comment>
<dbReference type="InterPro" id="IPR000223">
    <property type="entry name" value="Pept_S26A_signal_pept_1"/>
</dbReference>
<evidence type="ECO:0000256" key="3">
    <source>
        <dbReference type="ARBA" id="ARBA00013208"/>
    </source>
</evidence>
<dbReference type="SUPFAM" id="SSF51306">
    <property type="entry name" value="LexA/Signal peptidase"/>
    <property type="match status" value="1"/>
</dbReference>
<dbReference type="GO" id="GO:0006465">
    <property type="term" value="P:signal peptide processing"/>
    <property type="evidence" value="ECO:0007669"/>
    <property type="project" value="InterPro"/>
</dbReference>
<comment type="similarity">
    <text evidence="2 9">Belongs to the peptidase S26 family.</text>
</comment>
<keyword evidence="12" id="KW-1185">Reference proteome</keyword>
<name>A0A8J2Z093_9PROT</name>
<dbReference type="PROSITE" id="PS00760">
    <property type="entry name" value="SPASE_I_2"/>
    <property type="match status" value="1"/>
</dbReference>
<dbReference type="PRINTS" id="PR00727">
    <property type="entry name" value="LEADERPTASE"/>
</dbReference>
<dbReference type="PROSITE" id="PS00501">
    <property type="entry name" value="SPASE_I_1"/>
    <property type="match status" value="1"/>
</dbReference>
<evidence type="ECO:0000256" key="2">
    <source>
        <dbReference type="ARBA" id="ARBA00009370"/>
    </source>
</evidence>
<evidence type="ECO:0000256" key="8">
    <source>
        <dbReference type="RuleBase" id="RU003993"/>
    </source>
</evidence>
<feature type="active site" evidence="7">
    <location>
        <position position="92"/>
    </location>
</feature>
<dbReference type="CDD" id="cd06530">
    <property type="entry name" value="S26_SPase_I"/>
    <property type="match status" value="1"/>
</dbReference>
<dbReference type="PANTHER" id="PTHR43390:SF1">
    <property type="entry name" value="CHLOROPLAST PROCESSING PEPTIDASE"/>
    <property type="match status" value="1"/>
</dbReference>
<dbReference type="Gene3D" id="2.10.109.10">
    <property type="entry name" value="Umud Fragment, subunit A"/>
    <property type="match status" value="1"/>
</dbReference>
<evidence type="ECO:0000256" key="5">
    <source>
        <dbReference type="ARBA" id="ARBA00022670"/>
    </source>
</evidence>
<reference evidence="11" key="1">
    <citation type="journal article" date="2014" name="Int. J. Syst. Evol. Microbiol.">
        <title>Complete genome sequence of Corynebacterium casei LMG S-19264T (=DSM 44701T), isolated from a smear-ripened cheese.</title>
        <authorList>
            <consortium name="US DOE Joint Genome Institute (JGI-PGF)"/>
            <person name="Walter F."/>
            <person name="Albersmeier A."/>
            <person name="Kalinowski J."/>
            <person name="Ruckert C."/>
        </authorList>
    </citation>
    <scope>NUCLEOTIDE SEQUENCE</scope>
    <source>
        <strain evidence="11">CGMCC 1.15725</strain>
    </source>
</reference>
<dbReference type="GO" id="GO:0009003">
    <property type="term" value="F:signal peptidase activity"/>
    <property type="evidence" value="ECO:0007669"/>
    <property type="project" value="UniProtKB-EC"/>
</dbReference>
<dbReference type="InterPro" id="IPR019533">
    <property type="entry name" value="Peptidase_S26"/>
</dbReference>
<dbReference type="EC" id="3.4.21.89" evidence="3 8"/>
<dbReference type="GO" id="GO:0016020">
    <property type="term" value="C:membrane"/>
    <property type="evidence" value="ECO:0007669"/>
    <property type="project" value="UniProtKB-SubCell"/>
</dbReference>
<dbReference type="Proteomes" id="UP000646365">
    <property type="component" value="Unassembled WGS sequence"/>
</dbReference>
<evidence type="ECO:0000313" key="12">
    <source>
        <dbReference type="Proteomes" id="UP000646365"/>
    </source>
</evidence>
<dbReference type="EMBL" id="BMJQ01000017">
    <property type="protein sequence ID" value="GGF41023.1"/>
    <property type="molecule type" value="Genomic_DNA"/>
</dbReference>
<reference evidence="11" key="2">
    <citation type="submission" date="2020-09" db="EMBL/GenBank/DDBJ databases">
        <authorList>
            <person name="Sun Q."/>
            <person name="Zhou Y."/>
        </authorList>
    </citation>
    <scope>NUCLEOTIDE SEQUENCE</scope>
    <source>
        <strain evidence="11">CGMCC 1.15725</strain>
    </source>
</reference>
<dbReference type="InterPro" id="IPR036286">
    <property type="entry name" value="LexA/Signal_pep-like_sf"/>
</dbReference>
<evidence type="ECO:0000256" key="6">
    <source>
        <dbReference type="ARBA" id="ARBA00022801"/>
    </source>
</evidence>
<dbReference type="RefSeq" id="WP_229743979.1">
    <property type="nucleotide sequence ID" value="NZ_BMJQ01000017.1"/>
</dbReference>
<dbReference type="AlphaFoldDB" id="A0A8J2Z093"/>
<gene>
    <name evidence="11" type="primary">sipF</name>
    <name evidence="11" type="ORF">GCM10011611_54360</name>
</gene>
<dbReference type="PANTHER" id="PTHR43390">
    <property type="entry name" value="SIGNAL PEPTIDASE I"/>
    <property type="match status" value="1"/>
</dbReference>
<evidence type="ECO:0000256" key="9">
    <source>
        <dbReference type="RuleBase" id="RU362042"/>
    </source>
</evidence>
<evidence type="ECO:0000259" key="10">
    <source>
        <dbReference type="Pfam" id="PF10502"/>
    </source>
</evidence>
<proteinExistence type="inferred from homology"/>
<feature type="domain" description="Peptidase S26" evidence="10">
    <location>
        <begin position="2"/>
        <end position="208"/>
    </location>
</feature>